<evidence type="ECO:0000313" key="3">
    <source>
        <dbReference type="Proteomes" id="UP001530377"/>
    </source>
</evidence>
<dbReference type="Proteomes" id="UP001530377">
    <property type="component" value="Unassembled WGS sequence"/>
</dbReference>
<name>A0ABD3R8X8_9STRA</name>
<feature type="compositionally biased region" description="Low complexity" evidence="1">
    <location>
        <begin position="1"/>
        <end position="20"/>
    </location>
</feature>
<feature type="region of interest" description="Disordered" evidence="1">
    <location>
        <begin position="1"/>
        <end position="37"/>
    </location>
</feature>
<protein>
    <submittedName>
        <fullName evidence="2">Uncharacterized protein</fullName>
    </submittedName>
</protein>
<organism evidence="2 3">
    <name type="scientific">Cyclostephanos tholiformis</name>
    <dbReference type="NCBI Taxonomy" id="382380"/>
    <lineage>
        <taxon>Eukaryota</taxon>
        <taxon>Sar</taxon>
        <taxon>Stramenopiles</taxon>
        <taxon>Ochrophyta</taxon>
        <taxon>Bacillariophyta</taxon>
        <taxon>Coscinodiscophyceae</taxon>
        <taxon>Thalassiosirophycidae</taxon>
        <taxon>Stephanodiscales</taxon>
        <taxon>Stephanodiscaceae</taxon>
        <taxon>Cyclostephanos</taxon>
    </lineage>
</organism>
<sequence>MGNRSSSTAPSSSTKSSAGEEQGDNENGGDGGSGLYLSPELQARINHDFESRILQAEWDNYRMSHLERHRQRELSWSTRVNEIRKRSETLSENARLVHQKLDDEIDARRARLTDLGTGIEHDIDRLRERFVSDGAATTPSMGECLDVRADLSRCYNTLRDDGECRVFVQKLDRCVTDALRGTPTTSS</sequence>
<dbReference type="EMBL" id="JALLPB020000412">
    <property type="protein sequence ID" value="KAL3809389.1"/>
    <property type="molecule type" value="Genomic_DNA"/>
</dbReference>
<proteinExistence type="predicted"/>
<keyword evidence="3" id="KW-1185">Reference proteome</keyword>
<reference evidence="2 3" key="1">
    <citation type="submission" date="2024-10" db="EMBL/GenBank/DDBJ databases">
        <title>Updated reference genomes for cyclostephanoid diatoms.</title>
        <authorList>
            <person name="Roberts W.R."/>
            <person name="Alverson A.J."/>
        </authorList>
    </citation>
    <scope>NUCLEOTIDE SEQUENCE [LARGE SCALE GENOMIC DNA]</scope>
    <source>
        <strain evidence="2 3">AJA228-03</strain>
    </source>
</reference>
<accession>A0ABD3R8X8</accession>
<evidence type="ECO:0000313" key="2">
    <source>
        <dbReference type="EMBL" id="KAL3809389.1"/>
    </source>
</evidence>
<dbReference type="AlphaFoldDB" id="A0ABD3R8X8"/>
<comment type="caution">
    <text evidence="2">The sequence shown here is derived from an EMBL/GenBank/DDBJ whole genome shotgun (WGS) entry which is preliminary data.</text>
</comment>
<gene>
    <name evidence="2" type="ORF">ACHAXA_007868</name>
</gene>
<evidence type="ECO:0000256" key="1">
    <source>
        <dbReference type="SAM" id="MobiDB-lite"/>
    </source>
</evidence>